<dbReference type="GO" id="GO:0042274">
    <property type="term" value="P:ribosomal small subunit biogenesis"/>
    <property type="evidence" value="ECO:0007669"/>
    <property type="project" value="UniProtKB-UniRule"/>
</dbReference>
<dbReference type="InterPro" id="IPR030378">
    <property type="entry name" value="G_CP_dom"/>
</dbReference>
<keyword evidence="7 10" id="KW-0862">Zinc</keyword>
<evidence type="ECO:0000256" key="7">
    <source>
        <dbReference type="ARBA" id="ARBA00022833"/>
    </source>
</evidence>
<evidence type="ECO:0000256" key="2">
    <source>
        <dbReference type="ARBA" id="ARBA00022517"/>
    </source>
</evidence>
<keyword evidence="1 10" id="KW-0963">Cytoplasm</keyword>
<keyword evidence="9 10" id="KW-0342">GTP-binding</keyword>
<keyword evidence="5 10" id="KW-0547">Nucleotide-binding</keyword>
<comment type="function">
    <text evidence="10">One of several proteins that assist in the late maturation steps of the functional core of the 30S ribosomal subunit. Helps release RbfA from mature subunits. May play a role in the assembly of ribosomal proteins into the subunit. Circularly permuted GTPase that catalyzes slow GTP hydrolysis, GTPase activity is stimulated by the 30S ribosomal subunit.</text>
</comment>
<keyword evidence="2 10" id="KW-0690">Ribosome biogenesis</keyword>
<keyword evidence="6 10" id="KW-0378">Hydrolase</keyword>
<proteinExistence type="inferred from homology"/>
<dbReference type="GO" id="GO:0005737">
    <property type="term" value="C:cytoplasm"/>
    <property type="evidence" value="ECO:0007669"/>
    <property type="project" value="UniProtKB-SubCell"/>
</dbReference>
<accession>A0A1M6KL98</accession>
<dbReference type="STRING" id="1121950.SAMN02745243_00943"/>
<sequence>MDLRHLIHQRIKENDSGMGMAFMQGKIVKGIAGFYYVHVVESGIYECKAKGIFRKEKIKPLVGDDVVIDVLDEEEKLGNITEVRKRTNELIRPAVANIDQVLVVFAVTDPKPHHNLLDRFLIMMESKDIPVFLCFNKKDIATKPEIKELQAIYRSCDYPVIFTSAKEDENIEEVRRILRGKTTAVAGPSGVGKSSIINILQPEANMETGEISRKIARGKHTTRHSELILIEESTYIMDTPGFSSLYANDFEKEELKFYFREFAEYEGRCRFQGCDHIHEPGCAVKAALEEGKIHPVRYKSYTEMYEELKEKKRY</sequence>
<feature type="binding site" evidence="10">
    <location>
        <position position="282"/>
    </location>
    <ligand>
        <name>Zn(2+)</name>
        <dbReference type="ChEBI" id="CHEBI:29105"/>
    </ligand>
</feature>
<comment type="subcellular location">
    <subcellularLocation>
        <location evidence="10">Cytoplasm</location>
    </subcellularLocation>
</comment>
<evidence type="ECO:0000313" key="14">
    <source>
        <dbReference type="Proteomes" id="UP000184301"/>
    </source>
</evidence>
<dbReference type="EC" id="3.6.1.-" evidence="10"/>
<dbReference type="CDD" id="cd01854">
    <property type="entry name" value="YjeQ_EngC"/>
    <property type="match status" value="1"/>
</dbReference>
<evidence type="ECO:0000313" key="13">
    <source>
        <dbReference type="EMBL" id="SHJ59719.1"/>
    </source>
</evidence>
<keyword evidence="3 10" id="KW-0479">Metal-binding</keyword>
<dbReference type="InterPro" id="IPR027417">
    <property type="entry name" value="P-loop_NTPase"/>
</dbReference>
<dbReference type="GO" id="GO:0003924">
    <property type="term" value="F:GTPase activity"/>
    <property type="evidence" value="ECO:0007669"/>
    <property type="project" value="UniProtKB-UniRule"/>
</dbReference>
<dbReference type="CDD" id="cd04466">
    <property type="entry name" value="S1_YloQ_GTPase"/>
    <property type="match status" value="1"/>
</dbReference>
<dbReference type="Pfam" id="PF03193">
    <property type="entry name" value="RsgA_GTPase"/>
    <property type="match status" value="1"/>
</dbReference>
<dbReference type="Gene3D" id="3.40.50.300">
    <property type="entry name" value="P-loop containing nucleotide triphosphate hydrolases"/>
    <property type="match status" value="1"/>
</dbReference>
<comment type="similarity">
    <text evidence="10">Belongs to the TRAFAC class YlqF/YawG GTPase family. RsgA subfamily.</text>
</comment>
<dbReference type="Proteomes" id="UP000184301">
    <property type="component" value="Unassembled WGS sequence"/>
</dbReference>
<comment type="subunit">
    <text evidence="10">Monomer. Associates with 30S ribosomal subunit, binds 16S rRNA.</text>
</comment>
<evidence type="ECO:0000256" key="5">
    <source>
        <dbReference type="ARBA" id="ARBA00022741"/>
    </source>
</evidence>
<dbReference type="EMBL" id="FQZY01000012">
    <property type="protein sequence ID" value="SHJ59719.1"/>
    <property type="molecule type" value="Genomic_DNA"/>
</dbReference>
<dbReference type="PANTHER" id="PTHR32120">
    <property type="entry name" value="SMALL RIBOSOMAL SUBUNIT BIOGENESIS GTPASE RSGA"/>
    <property type="match status" value="1"/>
</dbReference>
<evidence type="ECO:0000259" key="12">
    <source>
        <dbReference type="PROSITE" id="PS51721"/>
    </source>
</evidence>
<dbReference type="InterPro" id="IPR012340">
    <property type="entry name" value="NA-bd_OB-fold"/>
</dbReference>
<feature type="binding site" evidence="10">
    <location>
        <position position="274"/>
    </location>
    <ligand>
        <name>Zn(2+)</name>
        <dbReference type="ChEBI" id="CHEBI:29105"/>
    </ligand>
</feature>
<dbReference type="Gene3D" id="1.10.40.50">
    <property type="entry name" value="Probable gtpase engc, domain 3"/>
    <property type="match status" value="1"/>
</dbReference>
<feature type="binding site" evidence="10">
    <location>
        <position position="276"/>
    </location>
    <ligand>
        <name>Zn(2+)</name>
        <dbReference type="ChEBI" id="CHEBI:29105"/>
    </ligand>
</feature>
<dbReference type="PROSITE" id="PS50936">
    <property type="entry name" value="ENGC_GTPASE"/>
    <property type="match status" value="1"/>
</dbReference>
<comment type="cofactor">
    <cofactor evidence="10">
        <name>Zn(2+)</name>
        <dbReference type="ChEBI" id="CHEBI:29105"/>
    </cofactor>
    <text evidence="10">Binds 1 zinc ion per subunit.</text>
</comment>
<feature type="domain" description="EngC GTPase" evidence="11">
    <location>
        <begin position="96"/>
        <end position="243"/>
    </location>
</feature>
<evidence type="ECO:0000256" key="10">
    <source>
        <dbReference type="HAMAP-Rule" id="MF_01820"/>
    </source>
</evidence>
<dbReference type="GO" id="GO:0019843">
    <property type="term" value="F:rRNA binding"/>
    <property type="evidence" value="ECO:0007669"/>
    <property type="project" value="UniProtKB-KW"/>
</dbReference>
<dbReference type="Pfam" id="PF16745">
    <property type="entry name" value="RsgA_N"/>
    <property type="match status" value="1"/>
</dbReference>
<feature type="binding site" evidence="10">
    <location>
        <begin position="136"/>
        <end position="139"/>
    </location>
    <ligand>
        <name>GTP</name>
        <dbReference type="ChEBI" id="CHEBI:37565"/>
    </ligand>
</feature>
<evidence type="ECO:0000256" key="8">
    <source>
        <dbReference type="ARBA" id="ARBA00022884"/>
    </source>
</evidence>
<feature type="binding site" evidence="10">
    <location>
        <begin position="187"/>
        <end position="195"/>
    </location>
    <ligand>
        <name>GTP</name>
        <dbReference type="ChEBI" id="CHEBI:37565"/>
    </ligand>
</feature>
<dbReference type="PANTHER" id="PTHR32120:SF11">
    <property type="entry name" value="SMALL RIBOSOMAL SUBUNIT BIOGENESIS GTPASE RSGA 1, MITOCHONDRIAL-RELATED"/>
    <property type="match status" value="1"/>
</dbReference>
<keyword evidence="4 10" id="KW-0699">rRNA-binding</keyword>
<name>A0A1M6KL98_9FIRM</name>
<dbReference type="GO" id="GO:0005525">
    <property type="term" value="F:GTP binding"/>
    <property type="evidence" value="ECO:0007669"/>
    <property type="project" value="UniProtKB-UniRule"/>
</dbReference>
<dbReference type="PROSITE" id="PS51721">
    <property type="entry name" value="G_CP"/>
    <property type="match status" value="1"/>
</dbReference>
<dbReference type="Gene3D" id="2.40.50.140">
    <property type="entry name" value="Nucleic acid-binding proteins"/>
    <property type="match status" value="1"/>
</dbReference>
<dbReference type="HAMAP" id="MF_01820">
    <property type="entry name" value="GTPase_RsgA"/>
    <property type="match status" value="1"/>
</dbReference>
<dbReference type="SUPFAM" id="SSF52540">
    <property type="entry name" value="P-loop containing nucleoside triphosphate hydrolases"/>
    <property type="match status" value="1"/>
</dbReference>
<evidence type="ECO:0000256" key="6">
    <source>
        <dbReference type="ARBA" id="ARBA00022801"/>
    </source>
</evidence>
<protein>
    <recommendedName>
        <fullName evidence="10">Small ribosomal subunit biogenesis GTPase RsgA</fullName>
        <ecNumber evidence="10">3.6.1.-</ecNumber>
    </recommendedName>
</protein>
<keyword evidence="8 10" id="KW-0694">RNA-binding</keyword>
<evidence type="ECO:0000256" key="4">
    <source>
        <dbReference type="ARBA" id="ARBA00022730"/>
    </source>
</evidence>
<evidence type="ECO:0000259" key="11">
    <source>
        <dbReference type="PROSITE" id="PS50936"/>
    </source>
</evidence>
<dbReference type="InterPro" id="IPR010914">
    <property type="entry name" value="RsgA_GTPase_dom"/>
</dbReference>
<feature type="domain" description="CP-type G" evidence="12">
    <location>
        <begin position="87"/>
        <end position="245"/>
    </location>
</feature>
<feature type="binding site" evidence="10">
    <location>
        <position position="269"/>
    </location>
    <ligand>
        <name>Zn(2+)</name>
        <dbReference type="ChEBI" id="CHEBI:29105"/>
    </ligand>
</feature>
<keyword evidence="14" id="KW-1185">Reference proteome</keyword>
<evidence type="ECO:0000256" key="9">
    <source>
        <dbReference type="ARBA" id="ARBA00023134"/>
    </source>
</evidence>
<dbReference type="GO" id="GO:0046872">
    <property type="term" value="F:metal ion binding"/>
    <property type="evidence" value="ECO:0007669"/>
    <property type="project" value="UniProtKB-KW"/>
</dbReference>
<dbReference type="InterPro" id="IPR004881">
    <property type="entry name" value="Ribosome_biogen_GTPase_RsgA"/>
</dbReference>
<evidence type="ECO:0000256" key="1">
    <source>
        <dbReference type="ARBA" id="ARBA00022490"/>
    </source>
</evidence>
<dbReference type="AlphaFoldDB" id="A0A1M6KL98"/>
<evidence type="ECO:0000256" key="3">
    <source>
        <dbReference type="ARBA" id="ARBA00022723"/>
    </source>
</evidence>
<gene>
    <name evidence="10" type="primary">rsgA</name>
    <name evidence="13" type="ORF">SAMN02745243_00943</name>
</gene>
<reference evidence="13 14" key="1">
    <citation type="submission" date="2016-11" db="EMBL/GenBank/DDBJ databases">
        <authorList>
            <person name="Jaros S."/>
            <person name="Januszkiewicz K."/>
            <person name="Wedrychowicz H."/>
        </authorList>
    </citation>
    <scope>NUCLEOTIDE SEQUENCE [LARGE SCALE GENOMIC DNA]</scope>
    <source>
        <strain evidence="13 14">DSM 15480</strain>
    </source>
</reference>
<dbReference type="InterPro" id="IPR031944">
    <property type="entry name" value="RsgA_N"/>
</dbReference>
<dbReference type="SUPFAM" id="SSF50249">
    <property type="entry name" value="Nucleic acid-binding proteins"/>
    <property type="match status" value="1"/>
</dbReference>
<organism evidence="13 14">
    <name type="scientific">Hespellia stercorisuis DSM 15480</name>
    <dbReference type="NCBI Taxonomy" id="1121950"/>
    <lineage>
        <taxon>Bacteria</taxon>
        <taxon>Bacillati</taxon>
        <taxon>Bacillota</taxon>
        <taxon>Clostridia</taxon>
        <taxon>Lachnospirales</taxon>
        <taxon>Lachnospiraceae</taxon>
        <taxon>Hespellia</taxon>
    </lineage>
</organism>
<dbReference type="NCBIfam" id="TIGR00157">
    <property type="entry name" value="ribosome small subunit-dependent GTPase A"/>
    <property type="match status" value="1"/>
</dbReference>